<accession>A0A9P8HUY8</accession>
<dbReference type="EMBL" id="JAIMJC010000001">
    <property type="protein sequence ID" value="KAH0533096.1"/>
    <property type="molecule type" value="Genomic_DNA"/>
</dbReference>
<evidence type="ECO:0000313" key="2">
    <source>
        <dbReference type="Proteomes" id="UP000826573"/>
    </source>
</evidence>
<keyword evidence="2" id="KW-1185">Reference proteome</keyword>
<protein>
    <submittedName>
        <fullName evidence="1">Uncharacterized protein</fullName>
    </submittedName>
</protein>
<reference evidence="1 2" key="1">
    <citation type="submission" date="2021-08" db="EMBL/GenBank/DDBJ databases">
        <title>The highly contiguous genome resource for Trichoderma semiorbis FJ059, a fungal antagonistic to plant pathogens.</title>
        <authorList>
            <person name="Liu T."/>
        </authorList>
    </citation>
    <scope>NUCLEOTIDE SEQUENCE [LARGE SCALE GENOMIC DNA]</scope>
    <source>
        <strain evidence="1 2">FJ059</strain>
    </source>
</reference>
<dbReference type="AlphaFoldDB" id="A0A9P8HUY8"/>
<name>A0A9P8HUY8_9HYPO</name>
<proteinExistence type="predicted"/>
<dbReference type="Proteomes" id="UP000826573">
    <property type="component" value="Unassembled WGS sequence"/>
</dbReference>
<organism evidence="1 2">
    <name type="scientific">Trichoderma semiorbis</name>
    <dbReference type="NCBI Taxonomy" id="1491008"/>
    <lineage>
        <taxon>Eukaryota</taxon>
        <taxon>Fungi</taxon>
        <taxon>Dikarya</taxon>
        <taxon>Ascomycota</taxon>
        <taxon>Pezizomycotina</taxon>
        <taxon>Sordariomycetes</taxon>
        <taxon>Hypocreomycetidae</taxon>
        <taxon>Hypocreales</taxon>
        <taxon>Hypocreaceae</taxon>
        <taxon>Trichoderma</taxon>
    </lineage>
</organism>
<evidence type="ECO:0000313" key="1">
    <source>
        <dbReference type="EMBL" id="KAH0533096.1"/>
    </source>
</evidence>
<gene>
    <name evidence="1" type="ORF">TsFJ059_001706</name>
</gene>
<sequence length="93" mass="9982">MVNGAKGHCLSAQPKRSRRLFANRNPALSPIPPSYMCVFARATAVVPNLSLGGVEQRQKFAFASRNAVPGYRAHAIYGNASSSSCDKAFARTL</sequence>
<comment type="caution">
    <text evidence="1">The sequence shown here is derived from an EMBL/GenBank/DDBJ whole genome shotgun (WGS) entry which is preliminary data.</text>
</comment>